<gene>
    <name evidence="5" type="ORF">Fot_18306</name>
</gene>
<comment type="caution">
    <text evidence="5">The sequence shown here is derived from an EMBL/GenBank/DDBJ whole genome shotgun (WGS) entry which is preliminary data.</text>
</comment>
<dbReference type="EMBL" id="JBFOLJ010000005">
    <property type="protein sequence ID" value="KAL2536915.1"/>
    <property type="molecule type" value="Genomic_DNA"/>
</dbReference>
<organism evidence="5 6">
    <name type="scientific">Forsythia ovata</name>
    <dbReference type="NCBI Taxonomy" id="205694"/>
    <lineage>
        <taxon>Eukaryota</taxon>
        <taxon>Viridiplantae</taxon>
        <taxon>Streptophyta</taxon>
        <taxon>Embryophyta</taxon>
        <taxon>Tracheophyta</taxon>
        <taxon>Spermatophyta</taxon>
        <taxon>Magnoliopsida</taxon>
        <taxon>eudicotyledons</taxon>
        <taxon>Gunneridae</taxon>
        <taxon>Pentapetalae</taxon>
        <taxon>asterids</taxon>
        <taxon>lamiids</taxon>
        <taxon>Lamiales</taxon>
        <taxon>Oleaceae</taxon>
        <taxon>Forsythieae</taxon>
        <taxon>Forsythia</taxon>
    </lineage>
</organism>
<evidence type="ECO:0000313" key="5">
    <source>
        <dbReference type="EMBL" id="KAL2536915.1"/>
    </source>
</evidence>
<evidence type="ECO:0000256" key="1">
    <source>
        <dbReference type="ARBA" id="ARBA00004123"/>
    </source>
</evidence>
<dbReference type="PANTHER" id="PTHR33669:SF14">
    <property type="entry name" value="NRR REPRESSOR HOMOLOG 3"/>
    <property type="match status" value="1"/>
</dbReference>
<feature type="region of interest" description="Disordered" evidence="4">
    <location>
        <begin position="88"/>
        <end position="122"/>
    </location>
</feature>
<dbReference type="PANTHER" id="PTHR33669">
    <property type="entry name" value="PROTEIN NEGATIVE REGULATOR OF RESISTANCE"/>
    <property type="match status" value="1"/>
</dbReference>
<protein>
    <submittedName>
        <fullName evidence="5">Uncharacterized protein</fullName>
    </submittedName>
</protein>
<dbReference type="Pfam" id="PF15699">
    <property type="entry name" value="NPR1_interact"/>
    <property type="match status" value="1"/>
</dbReference>
<dbReference type="InterPro" id="IPR031425">
    <property type="entry name" value="NPR1/NH1-interacting"/>
</dbReference>
<comment type="similarity">
    <text evidence="2">Belongs to the NPR1-interactor family.</text>
</comment>
<evidence type="ECO:0000256" key="4">
    <source>
        <dbReference type="SAM" id="MobiDB-lite"/>
    </source>
</evidence>
<dbReference type="GO" id="GO:0005634">
    <property type="term" value="C:nucleus"/>
    <property type="evidence" value="ECO:0007669"/>
    <property type="project" value="UniProtKB-SubCell"/>
</dbReference>
<keyword evidence="3" id="KW-0539">Nucleus</keyword>
<evidence type="ECO:0000256" key="3">
    <source>
        <dbReference type="ARBA" id="ARBA00023242"/>
    </source>
</evidence>
<dbReference type="Proteomes" id="UP001604277">
    <property type="component" value="Unassembled WGS sequence"/>
</dbReference>
<name>A0ABD1VKI4_9LAMI</name>
<reference evidence="6" key="1">
    <citation type="submission" date="2024-07" db="EMBL/GenBank/DDBJ databases">
        <title>Two chromosome-level genome assemblies of Korean endemic species Abeliophyllum distichum and Forsythia ovata (Oleaceae).</title>
        <authorList>
            <person name="Jang H."/>
        </authorList>
    </citation>
    <scope>NUCLEOTIDE SEQUENCE [LARGE SCALE GENOMIC DNA]</scope>
</reference>
<comment type="subcellular location">
    <subcellularLocation>
        <location evidence="1">Nucleus</location>
    </subcellularLocation>
</comment>
<sequence length="157" mass="18450">MNGEKKKRKLENRENEEEKMESFFALIKSTRDIRQSMMSGVDQLKKKDSVKAIEDKPPVVAWNPSFQPEDFMEDLQHIPLDYKTQLVAGGPSKVGKEEPKDEDEATPTHSNVIEAKTREGRMEMTVNRGVHRRVWRRRAWHRTFRKGFRRVVNNGRD</sequence>
<proteinExistence type="inferred from homology"/>
<dbReference type="AlphaFoldDB" id="A0ABD1VKI4"/>
<accession>A0ABD1VKI4</accession>
<keyword evidence="6" id="KW-1185">Reference proteome</keyword>
<evidence type="ECO:0000256" key="2">
    <source>
        <dbReference type="ARBA" id="ARBA00009937"/>
    </source>
</evidence>
<evidence type="ECO:0000313" key="6">
    <source>
        <dbReference type="Proteomes" id="UP001604277"/>
    </source>
</evidence>